<comment type="similarity">
    <text evidence="2 4">Belongs to the flagella basal body rod proteins family.</text>
</comment>
<accession>A0AAJ1WY13</accession>
<dbReference type="NCBIfam" id="TIGR02490">
    <property type="entry name" value="flgF"/>
    <property type="match status" value="1"/>
</dbReference>
<dbReference type="EMBL" id="JAUSWL010000008">
    <property type="protein sequence ID" value="MDQ0545380.1"/>
    <property type="molecule type" value="Genomic_DNA"/>
</dbReference>
<keyword evidence="8" id="KW-0282">Flagellum</keyword>
<dbReference type="InterPro" id="IPR037925">
    <property type="entry name" value="FlgE/F/G-like"/>
</dbReference>
<comment type="caution">
    <text evidence="8">The sequence shown here is derived from an EMBL/GenBank/DDBJ whole genome shotgun (WGS) entry which is preliminary data.</text>
</comment>
<evidence type="ECO:0000259" key="7">
    <source>
        <dbReference type="Pfam" id="PF22692"/>
    </source>
</evidence>
<dbReference type="GO" id="GO:0030694">
    <property type="term" value="C:bacterial-type flagellum basal body, rod"/>
    <property type="evidence" value="ECO:0007669"/>
    <property type="project" value="UniProtKB-UniRule"/>
</dbReference>
<evidence type="ECO:0000313" key="8">
    <source>
        <dbReference type="EMBL" id="MDQ0545380.1"/>
    </source>
</evidence>
<keyword evidence="8" id="KW-0966">Cell projection</keyword>
<comment type="subunit">
    <text evidence="4">The basal body constitutes a major portion of the flagellar organelle and consists of five rings (E,L,P,S, and M) mounted on a central rod. The rod consists of about 26 subunits of FlgG in the distal portion, and FlgB, FlgC and FlgF are thought to build up the proximal portion of the rod with about 6 subunits each.</text>
</comment>
<evidence type="ECO:0000256" key="1">
    <source>
        <dbReference type="ARBA" id="ARBA00004117"/>
    </source>
</evidence>
<dbReference type="AlphaFoldDB" id="A0AAJ1WY13"/>
<organism evidence="8 9">
    <name type="scientific">Methylobacterium brachiatum</name>
    <dbReference type="NCBI Taxonomy" id="269660"/>
    <lineage>
        <taxon>Bacteria</taxon>
        <taxon>Pseudomonadati</taxon>
        <taxon>Pseudomonadota</taxon>
        <taxon>Alphaproteobacteria</taxon>
        <taxon>Hyphomicrobiales</taxon>
        <taxon>Methylobacteriaceae</taxon>
        <taxon>Methylobacterium</taxon>
    </lineage>
</organism>
<gene>
    <name evidence="8" type="ORF">QO001_004323</name>
</gene>
<dbReference type="GO" id="GO:0071978">
    <property type="term" value="P:bacterial-type flagellum-dependent swarming motility"/>
    <property type="evidence" value="ECO:0007669"/>
    <property type="project" value="TreeGrafter"/>
</dbReference>
<evidence type="ECO:0000259" key="5">
    <source>
        <dbReference type="Pfam" id="PF00460"/>
    </source>
</evidence>
<protein>
    <recommendedName>
        <fullName evidence="4">Flagellar basal-body rod protein FlgF</fullName>
    </recommendedName>
</protein>
<dbReference type="GeneID" id="90834722"/>
<dbReference type="InterPro" id="IPR012836">
    <property type="entry name" value="FlgF"/>
</dbReference>
<evidence type="ECO:0000256" key="3">
    <source>
        <dbReference type="ARBA" id="ARBA00023143"/>
    </source>
</evidence>
<evidence type="ECO:0000256" key="4">
    <source>
        <dbReference type="RuleBase" id="RU362116"/>
    </source>
</evidence>
<dbReference type="Pfam" id="PF22692">
    <property type="entry name" value="LlgE_F_G_D1"/>
    <property type="match status" value="1"/>
</dbReference>
<dbReference type="Pfam" id="PF00460">
    <property type="entry name" value="Flg_bb_rod"/>
    <property type="match status" value="1"/>
</dbReference>
<keyword evidence="3 4" id="KW-0975">Bacterial flagellum</keyword>
<sequence>MQSSLYVTLSAQVALEQRLNTVANNVANLGTAGYRAEEVKFETILSQAGGRDVAFATPGETFLSRKAGPLNKTDSPLDVGIQGDGWLAVRGRSGLVYTRDGRMQISAAGDLQDLNGRPVLDPGGSPITVDPEGPPITIGQDGIISQGTNQIGALGVFRLDSAATLTRVDGNAVSSDRPGTPILDFNQRGETAVRVQQGFQEGANVNPVMEMSRLIMITRTFEGAAAAVAETESSLQSAIRGLGPAS</sequence>
<dbReference type="PANTHER" id="PTHR30435">
    <property type="entry name" value="FLAGELLAR PROTEIN"/>
    <property type="match status" value="1"/>
</dbReference>
<dbReference type="NCBIfam" id="TIGR03506">
    <property type="entry name" value="FlgEFG_subfam"/>
    <property type="match status" value="1"/>
</dbReference>
<name>A0AAJ1WY13_9HYPH</name>
<dbReference type="NCBIfam" id="NF009282">
    <property type="entry name" value="PRK12642.1"/>
    <property type="match status" value="1"/>
</dbReference>
<dbReference type="Pfam" id="PF06429">
    <property type="entry name" value="Flg_bbr_C"/>
    <property type="match status" value="1"/>
</dbReference>
<evidence type="ECO:0000256" key="2">
    <source>
        <dbReference type="ARBA" id="ARBA00009677"/>
    </source>
</evidence>
<dbReference type="InterPro" id="IPR010930">
    <property type="entry name" value="Flg_bb/hook_C_dom"/>
</dbReference>
<dbReference type="InterPro" id="IPR053967">
    <property type="entry name" value="LlgE_F_G-like_D1"/>
</dbReference>
<feature type="domain" description="Flagellar hook protein FlgE/F/G-like D1" evidence="7">
    <location>
        <begin position="81"/>
        <end position="145"/>
    </location>
</feature>
<dbReference type="SUPFAM" id="SSF117143">
    <property type="entry name" value="Flagellar hook protein flgE"/>
    <property type="match status" value="1"/>
</dbReference>
<comment type="subcellular location">
    <subcellularLocation>
        <location evidence="1 4">Bacterial flagellum basal body</location>
    </subcellularLocation>
</comment>
<feature type="domain" description="Flagellar basal body rod protein N-terminal" evidence="5">
    <location>
        <begin position="5"/>
        <end position="35"/>
    </location>
</feature>
<dbReference type="Proteomes" id="UP001223420">
    <property type="component" value="Unassembled WGS sequence"/>
</dbReference>
<reference evidence="8" key="1">
    <citation type="submission" date="2023-07" db="EMBL/GenBank/DDBJ databases">
        <title>Genomic Encyclopedia of Type Strains, Phase IV (KMG-IV): sequencing the most valuable type-strain genomes for metagenomic binning, comparative biology and taxonomic classification.</title>
        <authorList>
            <person name="Goeker M."/>
        </authorList>
    </citation>
    <scope>NUCLEOTIDE SEQUENCE</scope>
    <source>
        <strain evidence="8">DSM 19569</strain>
    </source>
</reference>
<dbReference type="InterPro" id="IPR001444">
    <property type="entry name" value="Flag_bb_rod_N"/>
</dbReference>
<dbReference type="InterPro" id="IPR020013">
    <property type="entry name" value="Flagellar_FlgE/F/G"/>
</dbReference>
<proteinExistence type="inferred from homology"/>
<dbReference type="PANTHER" id="PTHR30435:SF19">
    <property type="entry name" value="FLAGELLAR BASAL-BODY ROD PROTEIN FLGG"/>
    <property type="match status" value="1"/>
</dbReference>
<evidence type="ECO:0000313" key="9">
    <source>
        <dbReference type="Proteomes" id="UP001223420"/>
    </source>
</evidence>
<feature type="domain" description="Flagellar basal-body/hook protein C-terminal" evidence="6">
    <location>
        <begin position="196"/>
        <end position="240"/>
    </location>
</feature>
<dbReference type="RefSeq" id="WP_091864383.1">
    <property type="nucleotide sequence ID" value="NZ_CP033231.1"/>
</dbReference>
<evidence type="ECO:0000259" key="6">
    <source>
        <dbReference type="Pfam" id="PF06429"/>
    </source>
</evidence>
<keyword evidence="8" id="KW-0969">Cilium</keyword>